<keyword evidence="1" id="KW-0812">Transmembrane</keyword>
<dbReference type="EMBL" id="JAOL01000203">
    <property type="protein sequence ID" value="EUA85259.1"/>
    <property type="molecule type" value="Genomic_DNA"/>
</dbReference>
<keyword evidence="1" id="KW-1133">Transmembrane helix</keyword>
<keyword evidence="3" id="KW-1185">Reference proteome</keyword>
<reference evidence="2 3" key="1">
    <citation type="submission" date="2014-01" db="EMBL/GenBank/DDBJ databases">
        <authorList>
            <person name="Dobos K."/>
            <person name="Lenaerts A."/>
            <person name="Ordway D."/>
            <person name="DeGroote M.A."/>
            <person name="Parker T."/>
            <person name="Sizemore C."/>
            <person name="Tallon L.J."/>
            <person name="Sadzewicz L.K."/>
            <person name="Sengamalay N."/>
            <person name="Fraser C.M."/>
            <person name="Hine E."/>
            <person name="Shefchek K.A."/>
            <person name="Das S.P."/>
            <person name="Tettelin H."/>
        </authorList>
    </citation>
    <scope>NUCLEOTIDE SEQUENCE [LARGE SCALE GENOMIC DNA]</scope>
    <source>
        <strain evidence="2 3">Harvey</strain>
    </source>
</reference>
<feature type="transmembrane region" description="Helical" evidence="1">
    <location>
        <begin position="12"/>
        <end position="32"/>
    </location>
</feature>
<gene>
    <name evidence="2" type="ORF">I551_8313</name>
</gene>
<name>A0ABP3A705_MYCUL</name>
<feature type="transmembrane region" description="Helical" evidence="1">
    <location>
        <begin position="38"/>
        <end position="57"/>
    </location>
</feature>
<proteinExistence type="predicted"/>
<comment type="caution">
    <text evidence="2">The sequence shown here is derived from an EMBL/GenBank/DDBJ whole genome shotgun (WGS) entry which is preliminary data.</text>
</comment>
<sequence>MDRSPITFRHKIVFGVIAAVGAVAWAMIAFARGETVNAVWLVAAAGCTYIIAFLVFMRGWSK</sequence>
<dbReference type="Proteomes" id="UP000020681">
    <property type="component" value="Unassembled WGS sequence"/>
</dbReference>
<evidence type="ECO:0000313" key="3">
    <source>
        <dbReference type="Proteomes" id="UP000020681"/>
    </source>
</evidence>
<organism evidence="2 3">
    <name type="scientific">Mycobacterium ulcerans str. Harvey</name>
    <dbReference type="NCBI Taxonomy" id="1299332"/>
    <lineage>
        <taxon>Bacteria</taxon>
        <taxon>Bacillati</taxon>
        <taxon>Actinomycetota</taxon>
        <taxon>Actinomycetes</taxon>
        <taxon>Mycobacteriales</taxon>
        <taxon>Mycobacteriaceae</taxon>
        <taxon>Mycobacterium</taxon>
        <taxon>Mycobacterium ulcerans group</taxon>
    </lineage>
</organism>
<evidence type="ECO:0000256" key="1">
    <source>
        <dbReference type="SAM" id="Phobius"/>
    </source>
</evidence>
<protein>
    <submittedName>
        <fullName evidence="2">Membrane protein</fullName>
    </submittedName>
</protein>
<keyword evidence="1" id="KW-0472">Membrane</keyword>
<accession>A0ABP3A705</accession>
<evidence type="ECO:0000313" key="2">
    <source>
        <dbReference type="EMBL" id="EUA85259.1"/>
    </source>
</evidence>